<dbReference type="EMBL" id="GEDC01004673">
    <property type="protein sequence ID" value="JAS32625.1"/>
    <property type="molecule type" value="Transcribed_RNA"/>
</dbReference>
<feature type="non-terminal residue" evidence="2">
    <location>
        <position position="468"/>
    </location>
</feature>
<dbReference type="AlphaFoldDB" id="A0A1B6ECQ4"/>
<gene>
    <name evidence="2" type="ORF">g.35860</name>
    <name evidence="1" type="ORF">g.35861</name>
</gene>
<sequence>MESNFSNSKIKKFDFSREVSGMQRNNLFFRKRKQGKNGLFKLPELQNPIKRKRKNFEPNSDNEGEEYIIEEFLSQIETHNKSSFLMCSSKFPCNKDIRSSFDCRKSSTETKVNTDTKFNQCNINSTVLCNINTIKTSSESSKCCFKENNTVKRQLFAELSTNIPNQIKRRLSNSKYNDLNKKSYYANNKDKQNFRIHKNSIKKRSKNTAGRAFKQNYKELETISYSKENKMYNIGRNNNLLTTNKEYHQNIGKEVTFCSDKTPSIFLKESNKNVKRRNQCYDNFNSFSFSNTLQNNLFSHSKCSLLLDRESCHSFDKKEAHNELHSTSPKILNNKNTESICNQQTAPASLKKIHNCSFATTDFCIDDGLRPYSPILSENSQRKSNTNIITNTANKKVLPRSPILSEKTVHRNYKVVDFNTGDCRSSSTSLNLKRSSNLFFDKSNDKLPVNNYDELLFASPVDDKLYST</sequence>
<proteinExistence type="predicted"/>
<accession>A0A1B6ECQ4</accession>
<organism evidence="2">
    <name type="scientific">Clastoptera arizonana</name>
    <name type="common">Arizona spittle bug</name>
    <dbReference type="NCBI Taxonomy" id="38151"/>
    <lineage>
        <taxon>Eukaryota</taxon>
        <taxon>Metazoa</taxon>
        <taxon>Ecdysozoa</taxon>
        <taxon>Arthropoda</taxon>
        <taxon>Hexapoda</taxon>
        <taxon>Insecta</taxon>
        <taxon>Pterygota</taxon>
        <taxon>Neoptera</taxon>
        <taxon>Paraneoptera</taxon>
        <taxon>Hemiptera</taxon>
        <taxon>Auchenorrhyncha</taxon>
        <taxon>Cercopoidea</taxon>
        <taxon>Clastopteridae</taxon>
        <taxon>Clastoptera</taxon>
    </lineage>
</organism>
<evidence type="ECO:0000313" key="1">
    <source>
        <dbReference type="EMBL" id="JAS32625.1"/>
    </source>
</evidence>
<reference evidence="2" key="1">
    <citation type="submission" date="2015-12" db="EMBL/GenBank/DDBJ databases">
        <title>De novo transcriptome assembly of four potential Pierce s Disease insect vectors from Arizona vineyards.</title>
        <authorList>
            <person name="Tassone E.E."/>
        </authorList>
    </citation>
    <scope>NUCLEOTIDE SEQUENCE</scope>
</reference>
<name>A0A1B6ECQ4_9HEMI</name>
<evidence type="ECO:0000313" key="2">
    <source>
        <dbReference type="EMBL" id="JAS35711.1"/>
    </source>
</evidence>
<protein>
    <submittedName>
        <fullName evidence="2">Uncharacterized protein</fullName>
    </submittedName>
</protein>
<dbReference type="EMBL" id="GEDC01001587">
    <property type="protein sequence ID" value="JAS35711.1"/>
    <property type="molecule type" value="Transcribed_RNA"/>
</dbReference>